<dbReference type="GO" id="GO:0032259">
    <property type="term" value="P:methylation"/>
    <property type="evidence" value="ECO:0007669"/>
    <property type="project" value="UniProtKB-KW"/>
</dbReference>
<dbReference type="RefSeq" id="WP_091245607.1">
    <property type="nucleotide sequence ID" value="NZ_FNIR01000007.1"/>
</dbReference>
<dbReference type="EMBL" id="FNIR01000007">
    <property type="protein sequence ID" value="SDO77565.1"/>
    <property type="molecule type" value="Genomic_DNA"/>
</dbReference>
<dbReference type="GO" id="GO:0008168">
    <property type="term" value="F:methyltransferase activity"/>
    <property type="evidence" value="ECO:0007669"/>
    <property type="project" value="UniProtKB-KW"/>
</dbReference>
<feature type="region of interest" description="Disordered" evidence="1">
    <location>
        <begin position="198"/>
        <end position="232"/>
    </location>
</feature>
<evidence type="ECO:0000313" key="3">
    <source>
        <dbReference type="EMBL" id="SDO77565.1"/>
    </source>
</evidence>
<keyword evidence="3" id="KW-0489">Methyltransferase</keyword>
<dbReference type="Proteomes" id="UP000199088">
    <property type="component" value="Unassembled WGS sequence"/>
</dbReference>
<keyword evidence="4" id="KW-1185">Reference proteome</keyword>
<dbReference type="Pfam" id="PF13649">
    <property type="entry name" value="Methyltransf_25"/>
    <property type="match status" value="1"/>
</dbReference>
<dbReference type="Gene3D" id="3.40.50.150">
    <property type="entry name" value="Vaccinia Virus protein VP39"/>
    <property type="match status" value="1"/>
</dbReference>
<dbReference type="SUPFAM" id="SSF53335">
    <property type="entry name" value="S-adenosyl-L-methionine-dependent methyltransferases"/>
    <property type="match status" value="1"/>
</dbReference>
<reference evidence="4" key="1">
    <citation type="submission" date="2016-10" db="EMBL/GenBank/DDBJ databases">
        <authorList>
            <person name="Varghese N."/>
            <person name="Submissions S."/>
        </authorList>
    </citation>
    <scope>NUCLEOTIDE SEQUENCE [LARGE SCALE GENOMIC DNA]</scope>
    <source>
        <strain evidence="4">DSM 45843</strain>
    </source>
</reference>
<dbReference type="AlphaFoldDB" id="A0A1H0MB65"/>
<evidence type="ECO:0000313" key="4">
    <source>
        <dbReference type="Proteomes" id="UP000199088"/>
    </source>
</evidence>
<dbReference type="InterPro" id="IPR029063">
    <property type="entry name" value="SAM-dependent_MTases_sf"/>
</dbReference>
<dbReference type="InterPro" id="IPR050508">
    <property type="entry name" value="Methyltransf_Superfamily"/>
</dbReference>
<sequence length="232" mass="24774">MTGRAPRTPADLEARTRQAYDAVAGAYARLLADDLAGAPWDRAVLAAFAEAMPPGPVLDAGCGPGRITAHLAGLGLDARGLDLSPRMVAIARRTHPSLRFVVGSLTDLPEPDAGLAGALAWYSLIHLDRAGRADALADLHRVLAPGGLLLTAFQVGTDHLRRTSAYGHPVRLDVWRLDPADLTDQLRAAGFELVDRWDRPPSRRETTPQTALLARAAPRRAEPAPEGDSRCP</sequence>
<keyword evidence="3" id="KW-0808">Transferase</keyword>
<proteinExistence type="predicted"/>
<dbReference type="PANTHER" id="PTHR42912">
    <property type="entry name" value="METHYLTRANSFERASE"/>
    <property type="match status" value="1"/>
</dbReference>
<protein>
    <submittedName>
        <fullName evidence="3">Methyltransferase domain-containing protein</fullName>
    </submittedName>
</protein>
<evidence type="ECO:0000256" key="1">
    <source>
        <dbReference type="SAM" id="MobiDB-lite"/>
    </source>
</evidence>
<dbReference type="CDD" id="cd02440">
    <property type="entry name" value="AdoMet_MTases"/>
    <property type="match status" value="1"/>
</dbReference>
<name>A0A1H0MB65_9ACTN</name>
<dbReference type="STRING" id="1052260.SAMN05660199_02576"/>
<feature type="compositionally biased region" description="Basic and acidic residues" evidence="1">
    <location>
        <begin position="219"/>
        <end position="232"/>
    </location>
</feature>
<organism evidence="3 4">
    <name type="scientific">Klenkia soli</name>
    <dbReference type="NCBI Taxonomy" id="1052260"/>
    <lineage>
        <taxon>Bacteria</taxon>
        <taxon>Bacillati</taxon>
        <taxon>Actinomycetota</taxon>
        <taxon>Actinomycetes</taxon>
        <taxon>Geodermatophilales</taxon>
        <taxon>Geodermatophilaceae</taxon>
        <taxon>Klenkia</taxon>
    </lineage>
</organism>
<accession>A0A1H0MB65</accession>
<dbReference type="OrthoDB" id="9805171at2"/>
<gene>
    <name evidence="3" type="ORF">SAMN05660199_02576</name>
</gene>
<feature type="domain" description="Methyltransferase" evidence="2">
    <location>
        <begin position="57"/>
        <end position="147"/>
    </location>
</feature>
<dbReference type="InterPro" id="IPR041698">
    <property type="entry name" value="Methyltransf_25"/>
</dbReference>
<evidence type="ECO:0000259" key="2">
    <source>
        <dbReference type="Pfam" id="PF13649"/>
    </source>
</evidence>